<organism evidence="1 2">
    <name type="scientific">Pelomicrobium methylotrophicum</name>
    <dbReference type="NCBI Taxonomy" id="2602750"/>
    <lineage>
        <taxon>Bacteria</taxon>
        <taxon>Pseudomonadati</taxon>
        <taxon>Pseudomonadota</taxon>
        <taxon>Hydrogenophilia</taxon>
        <taxon>Hydrogenophilia incertae sedis</taxon>
        <taxon>Pelomicrobium</taxon>
    </lineage>
</organism>
<name>A0A5C7EYL5_9PROT</name>
<accession>A0A5C7EYL5</accession>
<dbReference type="CDD" id="cd22992">
    <property type="entry name" value="MOC1"/>
    <property type="match status" value="1"/>
</dbReference>
<reference evidence="1 2" key="1">
    <citation type="submission" date="2019-08" db="EMBL/GenBank/DDBJ databases">
        <title>Pelomicrobium methylotrophicum gen. nov., sp. nov. a moderately thermophilic, facultatively anaerobic, lithoautotrophic and methylotrophic bacterium isolated from a terrestrial mud volcano.</title>
        <authorList>
            <person name="Slobodkina G.B."/>
            <person name="Merkel A.Y."/>
            <person name="Slobodkin A.I."/>
        </authorList>
    </citation>
    <scope>NUCLEOTIDE SEQUENCE [LARGE SCALE GENOMIC DNA]</scope>
    <source>
        <strain evidence="1 2">SM250</strain>
    </source>
</reference>
<keyword evidence="2" id="KW-1185">Reference proteome</keyword>
<dbReference type="OrthoDB" id="573331at2"/>
<dbReference type="RefSeq" id="WP_147798292.1">
    <property type="nucleotide sequence ID" value="NZ_VPFL01000001.1"/>
</dbReference>
<dbReference type="InterPro" id="IPR036397">
    <property type="entry name" value="RNaseH_sf"/>
</dbReference>
<dbReference type="GO" id="GO:0008821">
    <property type="term" value="F:crossover junction DNA endonuclease activity"/>
    <property type="evidence" value="ECO:0007669"/>
    <property type="project" value="InterPro"/>
</dbReference>
<dbReference type="InterPro" id="IPR045290">
    <property type="entry name" value="MOC1-like"/>
</dbReference>
<dbReference type="PANTHER" id="PTHR36015:SF6">
    <property type="entry name" value="HOLLIDAY JUNCTION RESOLVASE MOC1, CHLOROPLASTIC-RELATED"/>
    <property type="match status" value="1"/>
</dbReference>
<dbReference type="GO" id="GO:0003676">
    <property type="term" value="F:nucleic acid binding"/>
    <property type="evidence" value="ECO:0007669"/>
    <property type="project" value="InterPro"/>
</dbReference>
<proteinExistence type="predicted"/>
<dbReference type="InterPro" id="IPR012337">
    <property type="entry name" value="RNaseH-like_sf"/>
</dbReference>
<sequence>MIFLGIDPGLHGALAWIADTGEVIDVADVPLLDEGPRKKSIDAAALLALVKRHEAHMAVIETVHARPTDSKVAAFTFGRNLGALEAIIMAAGLPLHRVAPITWRRWAGLAPGAPKEASIAVALRLAPSARPFLSRHDRADAVLIALFFNHRRLK</sequence>
<dbReference type="AlphaFoldDB" id="A0A5C7EYL5"/>
<gene>
    <name evidence="1" type="ORF">FR698_00940</name>
</gene>
<dbReference type="Gene3D" id="3.30.420.10">
    <property type="entry name" value="Ribonuclease H-like superfamily/Ribonuclease H"/>
    <property type="match status" value="1"/>
</dbReference>
<dbReference type="EMBL" id="VPFL01000001">
    <property type="protein sequence ID" value="TXF13706.1"/>
    <property type="molecule type" value="Genomic_DNA"/>
</dbReference>
<dbReference type="PANTHER" id="PTHR36015">
    <property type="entry name" value="HOLLIDAY JUNCTION RESOLVASE MOC1, CHLOROPLASTIC-RELATED"/>
    <property type="match status" value="1"/>
</dbReference>
<protein>
    <submittedName>
        <fullName evidence="1">Uncharacterized protein</fullName>
    </submittedName>
</protein>
<evidence type="ECO:0000313" key="2">
    <source>
        <dbReference type="Proteomes" id="UP000321201"/>
    </source>
</evidence>
<evidence type="ECO:0000313" key="1">
    <source>
        <dbReference type="EMBL" id="TXF13706.1"/>
    </source>
</evidence>
<dbReference type="Proteomes" id="UP000321201">
    <property type="component" value="Unassembled WGS sequence"/>
</dbReference>
<dbReference type="InParanoid" id="A0A5C7EYL5"/>
<dbReference type="SUPFAM" id="SSF53098">
    <property type="entry name" value="Ribonuclease H-like"/>
    <property type="match status" value="1"/>
</dbReference>
<comment type="caution">
    <text evidence="1">The sequence shown here is derived from an EMBL/GenBank/DDBJ whole genome shotgun (WGS) entry which is preliminary data.</text>
</comment>